<dbReference type="InterPro" id="IPR000524">
    <property type="entry name" value="Tscrpt_reg_HTH_GntR"/>
</dbReference>
<dbReference type="EMBL" id="QRBE01000013">
    <property type="protein sequence ID" value="RDS79447.1"/>
    <property type="molecule type" value="Genomic_DNA"/>
</dbReference>
<dbReference type="Pfam" id="PF00392">
    <property type="entry name" value="GntR"/>
    <property type="match status" value="1"/>
</dbReference>
<keyword evidence="3" id="KW-0804">Transcription</keyword>
<dbReference type="CDD" id="cd07377">
    <property type="entry name" value="WHTH_GntR"/>
    <property type="match status" value="1"/>
</dbReference>
<dbReference type="SUPFAM" id="SSF48008">
    <property type="entry name" value="GntR ligand-binding domain-like"/>
    <property type="match status" value="1"/>
</dbReference>
<protein>
    <submittedName>
        <fullName evidence="5">FadR family transcriptional regulator</fullName>
    </submittedName>
</protein>
<feature type="domain" description="HTH gntR-type" evidence="4">
    <location>
        <begin position="7"/>
        <end position="75"/>
    </location>
</feature>
<dbReference type="PROSITE" id="PS50949">
    <property type="entry name" value="HTH_GNTR"/>
    <property type="match status" value="1"/>
</dbReference>
<accession>A0A370WTW2</accession>
<dbReference type="InterPro" id="IPR011711">
    <property type="entry name" value="GntR_C"/>
</dbReference>
<proteinExistence type="predicted"/>
<dbReference type="SUPFAM" id="SSF46785">
    <property type="entry name" value="Winged helix' DNA-binding domain"/>
    <property type="match status" value="1"/>
</dbReference>
<evidence type="ECO:0000256" key="1">
    <source>
        <dbReference type="ARBA" id="ARBA00023015"/>
    </source>
</evidence>
<dbReference type="Gene3D" id="1.20.120.530">
    <property type="entry name" value="GntR ligand-binding domain-like"/>
    <property type="match status" value="1"/>
</dbReference>
<dbReference type="Gene3D" id="1.10.10.10">
    <property type="entry name" value="Winged helix-like DNA-binding domain superfamily/Winged helix DNA-binding domain"/>
    <property type="match status" value="1"/>
</dbReference>
<dbReference type="Pfam" id="PF07729">
    <property type="entry name" value="FCD"/>
    <property type="match status" value="1"/>
</dbReference>
<evidence type="ECO:0000256" key="3">
    <source>
        <dbReference type="ARBA" id="ARBA00023163"/>
    </source>
</evidence>
<keyword evidence="6" id="KW-1185">Reference proteome</keyword>
<reference evidence="5 6" key="1">
    <citation type="submission" date="2018-07" db="EMBL/GenBank/DDBJ databases">
        <title>Dyella monticola sp. nov. and Dyella psychrodurans sp. nov. isolated from monsoon evergreen broad-leaved forest soil of Dinghu Mountain, China.</title>
        <authorList>
            <person name="Gao Z."/>
            <person name="Qiu L."/>
        </authorList>
    </citation>
    <scope>NUCLEOTIDE SEQUENCE [LARGE SCALE GENOMIC DNA]</scope>
    <source>
        <strain evidence="5 6">4G-K06</strain>
    </source>
</reference>
<gene>
    <name evidence="5" type="ORF">DWU98_17980</name>
</gene>
<keyword evidence="2" id="KW-0238">DNA-binding</keyword>
<name>A0A370WTW2_9GAMM</name>
<keyword evidence="1" id="KW-0805">Transcription regulation</keyword>
<dbReference type="InterPro" id="IPR008920">
    <property type="entry name" value="TF_FadR/GntR_C"/>
</dbReference>
<evidence type="ECO:0000256" key="2">
    <source>
        <dbReference type="ARBA" id="ARBA00023125"/>
    </source>
</evidence>
<dbReference type="PANTHER" id="PTHR43537:SF44">
    <property type="entry name" value="GNTR FAMILY REGULATORY PROTEIN"/>
    <property type="match status" value="1"/>
</dbReference>
<dbReference type="PRINTS" id="PR00035">
    <property type="entry name" value="HTHGNTR"/>
</dbReference>
<dbReference type="RefSeq" id="WP_115496959.1">
    <property type="nucleotide sequence ID" value="NZ_QRBE01000013.1"/>
</dbReference>
<dbReference type="OrthoDB" id="9028214at2"/>
<dbReference type="SMART" id="SM00895">
    <property type="entry name" value="FCD"/>
    <property type="match status" value="1"/>
</dbReference>
<dbReference type="GO" id="GO:0003700">
    <property type="term" value="F:DNA-binding transcription factor activity"/>
    <property type="evidence" value="ECO:0007669"/>
    <property type="project" value="InterPro"/>
</dbReference>
<dbReference type="InterPro" id="IPR036390">
    <property type="entry name" value="WH_DNA-bd_sf"/>
</dbReference>
<organism evidence="5 6">
    <name type="scientific">Dyella monticola</name>
    <dbReference type="NCBI Taxonomy" id="1927958"/>
    <lineage>
        <taxon>Bacteria</taxon>
        <taxon>Pseudomonadati</taxon>
        <taxon>Pseudomonadota</taxon>
        <taxon>Gammaproteobacteria</taxon>
        <taxon>Lysobacterales</taxon>
        <taxon>Rhodanobacteraceae</taxon>
        <taxon>Dyella</taxon>
    </lineage>
</organism>
<evidence type="ECO:0000313" key="6">
    <source>
        <dbReference type="Proteomes" id="UP000254258"/>
    </source>
</evidence>
<dbReference type="SMART" id="SM00345">
    <property type="entry name" value="HTH_GNTR"/>
    <property type="match status" value="1"/>
</dbReference>
<dbReference type="AlphaFoldDB" id="A0A370WTW2"/>
<comment type="caution">
    <text evidence="5">The sequence shown here is derived from an EMBL/GenBank/DDBJ whole genome shotgun (WGS) entry which is preliminary data.</text>
</comment>
<dbReference type="PANTHER" id="PTHR43537">
    <property type="entry name" value="TRANSCRIPTIONAL REGULATOR, GNTR FAMILY"/>
    <property type="match status" value="1"/>
</dbReference>
<dbReference type="Proteomes" id="UP000254258">
    <property type="component" value="Unassembled WGS sequence"/>
</dbReference>
<evidence type="ECO:0000259" key="4">
    <source>
        <dbReference type="PROSITE" id="PS50949"/>
    </source>
</evidence>
<dbReference type="GO" id="GO:0003677">
    <property type="term" value="F:DNA binding"/>
    <property type="evidence" value="ECO:0007669"/>
    <property type="project" value="UniProtKB-KW"/>
</dbReference>
<evidence type="ECO:0000313" key="5">
    <source>
        <dbReference type="EMBL" id="RDS79447.1"/>
    </source>
</evidence>
<dbReference type="InterPro" id="IPR036388">
    <property type="entry name" value="WH-like_DNA-bd_sf"/>
</dbReference>
<sequence>MRVATTRNLHGHVTHELGERIVSGALRPGEVLPREEALAEQMAVSRTALREALRVLSAKGLVEARPKVGTRVREERYWQQLDGDVLAWRCASMPPAAFVEKLVEMREIFEPAAAAFAARRRDEAQLNELQTAYLAMEAARTSDEWVEADMQFHEAVLVATNNELMISLFSVVETALGAFFVLSAHRSNDFKYSLPYHRQVFEAIRRRQPEVARRAMQQMILDARANITGKRRARKSA</sequence>